<dbReference type="SMART" id="SM00347">
    <property type="entry name" value="HTH_MARR"/>
    <property type="match status" value="1"/>
</dbReference>
<dbReference type="Gene3D" id="1.10.10.10">
    <property type="entry name" value="Winged helix-like DNA-binding domain superfamily/Winged helix DNA-binding domain"/>
    <property type="match status" value="1"/>
</dbReference>
<evidence type="ECO:0000256" key="1">
    <source>
        <dbReference type="ARBA" id="ARBA00023015"/>
    </source>
</evidence>
<keyword evidence="3" id="KW-0804">Transcription</keyword>
<evidence type="ECO:0000256" key="2">
    <source>
        <dbReference type="ARBA" id="ARBA00023125"/>
    </source>
</evidence>
<accession>A0A2I0UZS0</accession>
<keyword evidence="2" id="KW-0238">DNA-binding</keyword>
<evidence type="ECO:0000313" key="5">
    <source>
        <dbReference type="EMBL" id="PKU51506.1"/>
    </source>
</evidence>
<name>A0A2I0UZS0_9BACI</name>
<dbReference type="Pfam" id="PF01047">
    <property type="entry name" value="MarR"/>
    <property type="match status" value="1"/>
</dbReference>
<protein>
    <submittedName>
        <fullName evidence="5">Transcriptional regulator</fullName>
    </submittedName>
</protein>
<evidence type="ECO:0000259" key="4">
    <source>
        <dbReference type="PROSITE" id="PS50995"/>
    </source>
</evidence>
<dbReference type="Proteomes" id="UP000234956">
    <property type="component" value="Unassembled WGS sequence"/>
</dbReference>
<dbReference type="InterPro" id="IPR000835">
    <property type="entry name" value="HTH_MarR-typ"/>
</dbReference>
<dbReference type="PANTHER" id="PTHR35790">
    <property type="entry name" value="HTH-TYPE TRANSCRIPTIONAL REGULATOR PCHR"/>
    <property type="match status" value="1"/>
</dbReference>
<proteinExistence type="predicted"/>
<keyword evidence="1" id="KW-0805">Transcription regulation</keyword>
<dbReference type="AlphaFoldDB" id="A0A2I0UZS0"/>
<dbReference type="PANTHER" id="PTHR35790:SF4">
    <property type="entry name" value="HTH-TYPE TRANSCRIPTIONAL REGULATOR PCHR"/>
    <property type="match status" value="1"/>
</dbReference>
<dbReference type="GO" id="GO:0003700">
    <property type="term" value="F:DNA-binding transcription factor activity"/>
    <property type="evidence" value="ECO:0007669"/>
    <property type="project" value="InterPro"/>
</dbReference>
<dbReference type="GO" id="GO:0003677">
    <property type="term" value="F:DNA binding"/>
    <property type="evidence" value="ECO:0007669"/>
    <property type="project" value="UniProtKB-KW"/>
</dbReference>
<dbReference type="RefSeq" id="WP_036126198.1">
    <property type="nucleotide sequence ID" value="NZ_JAZBNI010000002.1"/>
</dbReference>
<gene>
    <name evidence="5" type="ORF">CRI88_12425</name>
</gene>
<organism evidence="5 6">
    <name type="scientific">Lysinibacillus fusiformis</name>
    <dbReference type="NCBI Taxonomy" id="28031"/>
    <lineage>
        <taxon>Bacteria</taxon>
        <taxon>Bacillati</taxon>
        <taxon>Bacillota</taxon>
        <taxon>Bacilli</taxon>
        <taxon>Bacillales</taxon>
        <taxon>Bacillaceae</taxon>
        <taxon>Lysinibacillus</taxon>
    </lineage>
</organism>
<dbReference type="EMBL" id="PDFK01000003">
    <property type="protein sequence ID" value="PKU51506.1"/>
    <property type="molecule type" value="Genomic_DNA"/>
</dbReference>
<dbReference type="InterPro" id="IPR036388">
    <property type="entry name" value="WH-like_DNA-bd_sf"/>
</dbReference>
<sequence>MEKEEIFYELMETLFETSRSISTYESIPRKYGTEDELYMIEAHTLNLIGDKIKTNTTEIAEITHRTKSAVSQMMDKLIKKELAFKYRNPDNYRELTIELTPKGQLVYEYHKKLDKEEFGNYLKDLERFTIEDFQKIITLLNLINERTKSTLHEKA</sequence>
<dbReference type="PROSITE" id="PS50995">
    <property type="entry name" value="HTH_MARR_2"/>
    <property type="match status" value="1"/>
</dbReference>
<dbReference type="InterPro" id="IPR052067">
    <property type="entry name" value="Metal_resp_HTH_trans_reg"/>
</dbReference>
<evidence type="ECO:0000256" key="3">
    <source>
        <dbReference type="ARBA" id="ARBA00023163"/>
    </source>
</evidence>
<dbReference type="InterPro" id="IPR036390">
    <property type="entry name" value="WH_DNA-bd_sf"/>
</dbReference>
<reference evidence="5 6" key="1">
    <citation type="submission" date="2017-10" db="EMBL/GenBank/DDBJ databases">
        <title>Draft genome of Lysinibacillus fusiformis strain Juneja, a laboratory-derived pathogen of Drosophila melanogaster.</title>
        <authorList>
            <person name="Smith B.R."/>
            <person name="Unckless R.L."/>
        </authorList>
    </citation>
    <scope>NUCLEOTIDE SEQUENCE [LARGE SCALE GENOMIC DNA]</scope>
    <source>
        <strain evidence="5 6">Juneja</strain>
    </source>
</reference>
<feature type="domain" description="HTH marR-type" evidence="4">
    <location>
        <begin position="7"/>
        <end position="145"/>
    </location>
</feature>
<comment type="caution">
    <text evidence="5">The sequence shown here is derived from an EMBL/GenBank/DDBJ whole genome shotgun (WGS) entry which is preliminary data.</text>
</comment>
<dbReference type="SUPFAM" id="SSF46785">
    <property type="entry name" value="Winged helix' DNA-binding domain"/>
    <property type="match status" value="1"/>
</dbReference>
<evidence type="ECO:0000313" key="6">
    <source>
        <dbReference type="Proteomes" id="UP000234956"/>
    </source>
</evidence>